<comment type="cofactor">
    <cofactor evidence="10 13">
        <name>a divalent metal cation</name>
        <dbReference type="ChEBI" id="CHEBI:60240"/>
    </cofactor>
    <text evidence="10 13">Binds 1 divalent metal cation per subunit.</text>
</comment>
<feature type="active site" description="Proton donor" evidence="10 12">
    <location>
        <position position="186"/>
    </location>
</feature>
<comment type="cofactor">
    <cofactor evidence="4">
        <name>Zn(2+)</name>
        <dbReference type="ChEBI" id="CHEBI:29105"/>
    </cofactor>
</comment>
<comment type="similarity">
    <text evidence="6 10 11">Belongs to the ribulose-phosphate 3-epimerase family.</text>
</comment>
<dbReference type="OrthoDB" id="1645589at2"/>
<evidence type="ECO:0000256" key="2">
    <source>
        <dbReference type="ARBA" id="ARBA00001936"/>
    </source>
</evidence>
<evidence type="ECO:0000256" key="8">
    <source>
        <dbReference type="ARBA" id="ARBA00022723"/>
    </source>
</evidence>
<dbReference type="EMBL" id="CP036279">
    <property type="protein sequence ID" value="QDU64754.1"/>
    <property type="molecule type" value="Genomic_DNA"/>
</dbReference>
<dbReference type="NCBIfam" id="TIGR01163">
    <property type="entry name" value="rpe"/>
    <property type="match status" value="1"/>
</dbReference>
<feature type="active site" description="Proton acceptor" evidence="10 12">
    <location>
        <position position="49"/>
    </location>
</feature>
<dbReference type="Pfam" id="PF00834">
    <property type="entry name" value="Ribul_P_3_epim"/>
    <property type="match status" value="1"/>
</dbReference>
<gene>
    <name evidence="10 15" type="primary">rpe</name>
    <name evidence="15" type="ORF">Pan216_56460</name>
</gene>
<evidence type="ECO:0000256" key="1">
    <source>
        <dbReference type="ARBA" id="ARBA00001782"/>
    </source>
</evidence>
<feature type="binding site" evidence="14">
    <location>
        <position position="188"/>
    </location>
    <ligand>
        <name>substrate</name>
    </ligand>
</feature>
<dbReference type="GO" id="GO:0019323">
    <property type="term" value="P:pentose catabolic process"/>
    <property type="evidence" value="ECO:0007669"/>
    <property type="project" value="UniProtKB-UniRule"/>
</dbReference>
<feature type="binding site" evidence="10 13">
    <location>
        <position position="80"/>
    </location>
    <ligand>
        <name>a divalent metal cation</name>
        <dbReference type="ChEBI" id="CHEBI:60240"/>
    </ligand>
</feature>
<dbReference type="FunFam" id="3.20.20.70:FF:000004">
    <property type="entry name" value="Ribulose-phosphate 3-epimerase"/>
    <property type="match status" value="1"/>
</dbReference>
<keyword evidence="8 10" id="KW-0479">Metal-binding</keyword>
<feature type="binding site" evidence="10 14">
    <location>
        <position position="22"/>
    </location>
    <ligand>
        <name>substrate</name>
    </ligand>
</feature>
<feature type="binding site" evidence="10 13">
    <location>
        <position position="47"/>
    </location>
    <ligand>
        <name>a divalent metal cation</name>
        <dbReference type="ChEBI" id="CHEBI:60240"/>
    </ligand>
</feature>
<feature type="binding site" evidence="10 13">
    <location>
        <position position="49"/>
    </location>
    <ligand>
        <name>a divalent metal cation</name>
        <dbReference type="ChEBI" id="CHEBI:60240"/>
    </ligand>
</feature>
<dbReference type="SUPFAM" id="SSF51366">
    <property type="entry name" value="Ribulose-phoshate binding barrel"/>
    <property type="match status" value="1"/>
</dbReference>
<comment type="cofactor">
    <cofactor evidence="5">
        <name>Fe(2+)</name>
        <dbReference type="ChEBI" id="CHEBI:29033"/>
    </cofactor>
</comment>
<keyword evidence="10 11" id="KW-0119">Carbohydrate metabolism</keyword>
<evidence type="ECO:0000313" key="15">
    <source>
        <dbReference type="EMBL" id="QDU64754.1"/>
    </source>
</evidence>
<dbReference type="CDD" id="cd00429">
    <property type="entry name" value="RPE"/>
    <property type="match status" value="1"/>
</dbReference>
<evidence type="ECO:0000256" key="14">
    <source>
        <dbReference type="PIRSR" id="PIRSR001461-3"/>
    </source>
</evidence>
<keyword evidence="16" id="KW-1185">Reference proteome</keyword>
<dbReference type="InterPro" id="IPR011060">
    <property type="entry name" value="RibuloseP-bd_barrel"/>
</dbReference>
<dbReference type="PROSITE" id="PS01086">
    <property type="entry name" value="RIBUL_P_3_EPIMER_2"/>
    <property type="match status" value="1"/>
</dbReference>
<evidence type="ECO:0000256" key="11">
    <source>
        <dbReference type="PIRNR" id="PIRNR001461"/>
    </source>
</evidence>
<evidence type="ECO:0000256" key="6">
    <source>
        <dbReference type="ARBA" id="ARBA00009541"/>
    </source>
</evidence>
<dbReference type="PANTHER" id="PTHR11749">
    <property type="entry name" value="RIBULOSE-5-PHOSPHATE-3-EPIMERASE"/>
    <property type="match status" value="1"/>
</dbReference>
<dbReference type="NCBIfam" id="NF004076">
    <property type="entry name" value="PRK05581.1-4"/>
    <property type="match status" value="1"/>
</dbReference>
<dbReference type="Proteomes" id="UP000317093">
    <property type="component" value="Chromosome"/>
</dbReference>
<evidence type="ECO:0000256" key="9">
    <source>
        <dbReference type="ARBA" id="ARBA00023235"/>
    </source>
</evidence>
<dbReference type="EC" id="5.1.3.1" evidence="7 10"/>
<keyword evidence="13" id="KW-0862">Zinc</keyword>
<dbReference type="HAMAP" id="MF_02227">
    <property type="entry name" value="RPE"/>
    <property type="match status" value="1"/>
</dbReference>
<evidence type="ECO:0000256" key="4">
    <source>
        <dbReference type="ARBA" id="ARBA00001947"/>
    </source>
</evidence>
<dbReference type="AlphaFoldDB" id="A0A518BCQ0"/>
<protein>
    <recommendedName>
        <fullName evidence="7 10">Ribulose-phosphate 3-epimerase</fullName>
        <ecNumber evidence="7 10">5.1.3.1</ecNumber>
    </recommendedName>
</protein>
<keyword evidence="13" id="KW-0464">Manganese</keyword>
<evidence type="ECO:0000256" key="7">
    <source>
        <dbReference type="ARBA" id="ARBA00013188"/>
    </source>
</evidence>
<dbReference type="PIRSF" id="PIRSF001461">
    <property type="entry name" value="RPE"/>
    <property type="match status" value="1"/>
</dbReference>
<comment type="catalytic activity">
    <reaction evidence="1 10 11">
        <text>D-ribulose 5-phosphate = D-xylulose 5-phosphate</text>
        <dbReference type="Rhea" id="RHEA:13677"/>
        <dbReference type="ChEBI" id="CHEBI:57737"/>
        <dbReference type="ChEBI" id="CHEBI:58121"/>
        <dbReference type="EC" id="5.1.3.1"/>
    </reaction>
</comment>
<dbReference type="GO" id="GO:0006098">
    <property type="term" value="P:pentose-phosphate shunt"/>
    <property type="evidence" value="ECO:0007669"/>
    <property type="project" value="UniProtKB-UniRule"/>
</dbReference>
<evidence type="ECO:0000313" key="16">
    <source>
        <dbReference type="Proteomes" id="UP000317093"/>
    </source>
</evidence>
<dbReference type="RefSeq" id="WP_145263169.1">
    <property type="nucleotide sequence ID" value="NZ_CP036279.1"/>
</dbReference>
<comment type="cofactor">
    <cofactor evidence="3">
        <name>Co(2+)</name>
        <dbReference type="ChEBI" id="CHEBI:48828"/>
    </cofactor>
</comment>
<sequence>MHPNRSQLLERLRNTSPRICPSLLDCDFSFLKSEIDDAERCGAEIVHWDVMDGFFVPNFSYGPMVIRSLRPQSQLVFEAHLMMKEPGKYLDGFLEAGCDVITIHLEAVPDPTELLRAIRDGGALAGLAVNPPTPIEQLEPWLDQIDLALVMSVMPGFGGQSFDQGALERMRWVRERSRPELIIEVDGGVNRTTISDAVRAGARHMVVGSAFYRAQDRAAEFQQLTQLVNEGVSSPGAME</sequence>
<dbReference type="InterPro" id="IPR013785">
    <property type="entry name" value="Aldolase_TIM"/>
</dbReference>
<dbReference type="GO" id="GO:0005737">
    <property type="term" value="C:cytoplasm"/>
    <property type="evidence" value="ECO:0007669"/>
    <property type="project" value="UniProtKB-ARBA"/>
</dbReference>
<evidence type="ECO:0000256" key="12">
    <source>
        <dbReference type="PIRSR" id="PIRSR001461-1"/>
    </source>
</evidence>
<keyword evidence="13" id="KW-0170">Cobalt</keyword>
<feature type="binding site" evidence="10 14">
    <location>
        <begin position="208"/>
        <end position="209"/>
    </location>
    <ligand>
        <name>substrate</name>
    </ligand>
</feature>
<organism evidence="15 16">
    <name type="scientific">Kolteria novifilia</name>
    <dbReference type="NCBI Taxonomy" id="2527975"/>
    <lineage>
        <taxon>Bacteria</taxon>
        <taxon>Pseudomonadati</taxon>
        <taxon>Planctomycetota</taxon>
        <taxon>Planctomycetia</taxon>
        <taxon>Kolteriales</taxon>
        <taxon>Kolteriaceae</taxon>
        <taxon>Kolteria</taxon>
    </lineage>
</organism>
<comment type="cofactor">
    <cofactor evidence="2">
        <name>Mn(2+)</name>
        <dbReference type="ChEBI" id="CHEBI:29035"/>
    </cofactor>
</comment>
<dbReference type="Gene3D" id="3.20.20.70">
    <property type="entry name" value="Aldolase class I"/>
    <property type="match status" value="1"/>
</dbReference>
<reference evidence="15 16" key="1">
    <citation type="submission" date="2019-02" db="EMBL/GenBank/DDBJ databases">
        <title>Deep-cultivation of Planctomycetes and their phenomic and genomic characterization uncovers novel biology.</title>
        <authorList>
            <person name="Wiegand S."/>
            <person name="Jogler M."/>
            <person name="Boedeker C."/>
            <person name="Pinto D."/>
            <person name="Vollmers J."/>
            <person name="Rivas-Marin E."/>
            <person name="Kohn T."/>
            <person name="Peeters S.H."/>
            <person name="Heuer A."/>
            <person name="Rast P."/>
            <person name="Oberbeckmann S."/>
            <person name="Bunk B."/>
            <person name="Jeske O."/>
            <person name="Meyerdierks A."/>
            <person name="Storesund J.E."/>
            <person name="Kallscheuer N."/>
            <person name="Luecker S."/>
            <person name="Lage O.M."/>
            <person name="Pohl T."/>
            <person name="Merkel B.J."/>
            <person name="Hornburger P."/>
            <person name="Mueller R.-W."/>
            <person name="Bruemmer F."/>
            <person name="Labrenz M."/>
            <person name="Spormann A.M."/>
            <person name="Op den Camp H."/>
            <person name="Overmann J."/>
            <person name="Amann R."/>
            <person name="Jetten M.S.M."/>
            <person name="Mascher T."/>
            <person name="Medema M.H."/>
            <person name="Devos D.P."/>
            <person name="Kaster A.-K."/>
            <person name="Ovreas L."/>
            <person name="Rohde M."/>
            <person name="Galperin M.Y."/>
            <person name="Jogler C."/>
        </authorList>
    </citation>
    <scope>NUCLEOTIDE SEQUENCE [LARGE SCALE GENOMIC DNA]</scope>
    <source>
        <strain evidence="15 16">Pan216</strain>
    </source>
</reference>
<feature type="binding site" evidence="10 14">
    <location>
        <position position="80"/>
    </location>
    <ligand>
        <name>substrate</name>
    </ligand>
</feature>
<dbReference type="GO" id="GO:0046872">
    <property type="term" value="F:metal ion binding"/>
    <property type="evidence" value="ECO:0007669"/>
    <property type="project" value="UniProtKB-UniRule"/>
</dbReference>
<feature type="binding site" evidence="10 13">
    <location>
        <position position="186"/>
    </location>
    <ligand>
        <name>a divalent metal cation</name>
        <dbReference type="ChEBI" id="CHEBI:60240"/>
    </ligand>
</feature>
<comment type="function">
    <text evidence="10">Catalyzes the reversible epimerization of D-ribulose 5-phosphate to D-xylulose 5-phosphate.</text>
</comment>
<keyword evidence="9 10" id="KW-0413">Isomerase</keyword>
<dbReference type="InterPro" id="IPR000056">
    <property type="entry name" value="Ribul_P_3_epim-like"/>
</dbReference>
<feature type="binding site" evidence="10 14">
    <location>
        <begin position="156"/>
        <end position="159"/>
    </location>
    <ligand>
        <name>substrate</name>
    </ligand>
</feature>
<proteinExistence type="inferred from homology"/>
<name>A0A518BCQ0_9BACT</name>
<dbReference type="InterPro" id="IPR026019">
    <property type="entry name" value="Ribul_P_3_epim"/>
</dbReference>
<comment type="pathway">
    <text evidence="10">Carbohydrate degradation.</text>
</comment>
<evidence type="ECO:0000256" key="10">
    <source>
        <dbReference type="HAMAP-Rule" id="MF_02227"/>
    </source>
</evidence>
<feature type="binding site" evidence="10">
    <location>
        <begin position="186"/>
        <end position="188"/>
    </location>
    <ligand>
        <name>substrate</name>
    </ligand>
</feature>
<dbReference type="GO" id="GO:0004750">
    <property type="term" value="F:D-ribulose-phosphate 3-epimerase activity"/>
    <property type="evidence" value="ECO:0007669"/>
    <property type="project" value="UniProtKB-UniRule"/>
</dbReference>
<dbReference type="KEGG" id="knv:Pan216_56460"/>
<evidence type="ECO:0000256" key="3">
    <source>
        <dbReference type="ARBA" id="ARBA00001941"/>
    </source>
</evidence>
<evidence type="ECO:0000256" key="13">
    <source>
        <dbReference type="PIRSR" id="PIRSR001461-2"/>
    </source>
</evidence>
<evidence type="ECO:0000256" key="5">
    <source>
        <dbReference type="ARBA" id="ARBA00001954"/>
    </source>
</evidence>
<accession>A0A518BCQ0</accession>